<dbReference type="EMBL" id="MT144656">
    <property type="protein sequence ID" value="QJH96603.1"/>
    <property type="molecule type" value="Genomic_DNA"/>
</dbReference>
<evidence type="ECO:0000313" key="2">
    <source>
        <dbReference type="EMBL" id="QJH96603.1"/>
    </source>
</evidence>
<dbReference type="AlphaFoldDB" id="A0A6H1ZKQ3"/>
<proteinExistence type="predicted"/>
<reference evidence="1" key="1">
    <citation type="submission" date="2020-03" db="EMBL/GenBank/DDBJ databases">
        <title>The deep terrestrial virosphere.</title>
        <authorList>
            <person name="Holmfeldt K."/>
            <person name="Nilsson E."/>
            <person name="Simone D."/>
            <person name="Lopez-Fernandez M."/>
            <person name="Wu X."/>
            <person name="de Brujin I."/>
            <person name="Lundin D."/>
            <person name="Andersson A."/>
            <person name="Bertilsson S."/>
            <person name="Dopson M."/>
        </authorList>
    </citation>
    <scope>NUCLEOTIDE SEQUENCE</scope>
    <source>
        <strain evidence="1">TM448A00811</strain>
        <strain evidence="2">TM448B00775</strain>
    </source>
</reference>
<gene>
    <name evidence="1" type="ORF">TM448A00811_0021</name>
    <name evidence="2" type="ORF">TM448B00775_0028</name>
</gene>
<sequence>MKNLLIIISILAIILGGIVPAWAQEAQRLKTLPDNTQPPINGTYIYGGSIFTIKRLDNNDDWVEVKTPYGTGRYKYRVDCENCGECWHNPYGQNGEECYMVSESWEEMKGKSR</sequence>
<dbReference type="EMBL" id="MT144068">
    <property type="protein sequence ID" value="QJA48039.1"/>
    <property type="molecule type" value="Genomic_DNA"/>
</dbReference>
<accession>A0A6H1ZKQ3</accession>
<evidence type="ECO:0000313" key="1">
    <source>
        <dbReference type="EMBL" id="QJA48039.1"/>
    </source>
</evidence>
<name>A0A6H1ZKQ3_9ZZZZ</name>
<protein>
    <submittedName>
        <fullName evidence="1">Uncharacterized protein</fullName>
    </submittedName>
</protein>
<organism evidence="1">
    <name type="scientific">viral metagenome</name>
    <dbReference type="NCBI Taxonomy" id="1070528"/>
    <lineage>
        <taxon>unclassified sequences</taxon>
        <taxon>metagenomes</taxon>
        <taxon>organismal metagenomes</taxon>
    </lineage>
</organism>